<dbReference type="PANTHER" id="PTHR31801:SF2">
    <property type="entry name" value="SPHINGOMYELIN PHOSPHODIESTERASE 4"/>
    <property type="match status" value="1"/>
</dbReference>
<name>A0A0A9FY41_ARUDO</name>
<organism evidence="1">
    <name type="scientific">Arundo donax</name>
    <name type="common">Giant reed</name>
    <name type="synonym">Donax arundinaceus</name>
    <dbReference type="NCBI Taxonomy" id="35708"/>
    <lineage>
        <taxon>Eukaryota</taxon>
        <taxon>Viridiplantae</taxon>
        <taxon>Streptophyta</taxon>
        <taxon>Embryophyta</taxon>
        <taxon>Tracheophyta</taxon>
        <taxon>Spermatophyta</taxon>
        <taxon>Magnoliopsida</taxon>
        <taxon>Liliopsida</taxon>
        <taxon>Poales</taxon>
        <taxon>Poaceae</taxon>
        <taxon>PACMAD clade</taxon>
        <taxon>Arundinoideae</taxon>
        <taxon>Arundineae</taxon>
        <taxon>Arundo</taxon>
    </lineage>
</organism>
<evidence type="ECO:0000313" key="1">
    <source>
        <dbReference type="EMBL" id="JAE16094.1"/>
    </source>
</evidence>
<dbReference type="AlphaFoldDB" id="A0A0A9FY41"/>
<protein>
    <submittedName>
        <fullName evidence="1">Uncharacterized protein</fullName>
    </submittedName>
</protein>
<sequence>MVYMEPWKVQQEDFDDYYLSPPVVRKVHRIGAGKMQRCVAVYSPAWQDYVFANSLFYSSMVVHFLGFAHKFIHSDVASVLRMTSKC</sequence>
<dbReference type="EMBL" id="GBRH01181802">
    <property type="protein sequence ID" value="JAE16094.1"/>
    <property type="molecule type" value="Transcribed_RNA"/>
</dbReference>
<reference evidence="1" key="2">
    <citation type="journal article" date="2015" name="Data Brief">
        <title>Shoot transcriptome of the giant reed, Arundo donax.</title>
        <authorList>
            <person name="Barrero R.A."/>
            <person name="Guerrero F.D."/>
            <person name="Moolhuijzen P."/>
            <person name="Goolsby J.A."/>
            <person name="Tidwell J."/>
            <person name="Bellgard S.E."/>
            <person name="Bellgard M.I."/>
        </authorList>
    </citation>
    <scope>NUCLEOTIDE SEQUENCE</scope>
    <source>
        <tissue evidence="1">Shoot tissue taken approximately 20 cm above the soil surface</tissue>
    </source>
</reference>
<dbReference type="PANTHER" id="PTHR31801">
    <property type="entry name" value="ALTERED INHERITANCE OF MITOCHONDRIA PROTEIN 24, MITOCHONDRIAL"/>
    <property type="match status" value="1"/>
</dbReference>
<reference evidence="1" key="1">
    <citation type="submission" date="2014-09" db="EMBL/GenBank/DDBJ databases">
        <authorList>
            <person name="Magalhaes I.L.F."/>
            <person name="Oliveira U."/>
            <person name="Santos F.R."/>
            <person name="Vidigal T.H.D.A."/>
            <person name="Brescovit A.D."/>
            <person name="Santos A.J."/>
        </authorList>
    </citation>
    <scope>NUCLEOTIDE SEQUENCE</scope>
    <source>
        <tissue evidence="1">Shoot tissue taken approximately 20 cm above the soil surface</tissue>
    </source>
</reference>
<accession>A0A0A9FY41</accession>
<proteinExistence type="predicted"/>